<organism evidence="2 3">
    <name type="scientific">Candidatus Mancarchaeum acidiphilum</name>
    <dbReference type="NCBI Taxonomy" id="1920749"/>
    <lineage>
        <taxon>Archaea</taxon>
        <taxon>Candidatus Micrarchaeota</taxon>
        <taxon>Candidatus Mancarchaeum</taxon>
    </lineage>
</organism>
<sequence length="417" mass="46089">MLSKQLKSQSAVEFLSTYGFVILIIGIVISLLFAYISLPKSIIPSQCDFYNGFDCLSSGYSVNYSTKIGSVFTLIASDTEPGSVKITNFSVKIGTYNSNYGFCTPNVSEGGQKIYCYAYFNNFTPVIGNQYDGLFVLKSDYCSAPPQNLSDVNCLSKPANFTFDGSFRVQAADLNYSYDPYYANISITNSGGKIPAGYQANITIDPASFRSAETQNLGNIRFYYNGKELYSWCQDNCSSSFSQATFWVKLPVSLYSDESIPITMEFLPKTANYSGDYSGEAPQLSLPYAGYDNGDKVFDFYSDFNGVVLNNAKWNTTPDAIYTVDNGLTFSSAGSGYIESLPKFNSYTEKEAYVYPKSDTWENFTEKGNYYFNYSEGPIFIYPSGSSGKMLYILVRNIPPSGIAPNIGIGSLEKQPT</sequence>
<keyword evidence="1" id="KW-0812">Transmembrane</keyword>
<proteinExistence type="predicted"/>
<protein>
    <submittedName>
        <fullName evidence="2">PHA01755 superfamily protein</fullName>
    </submittedName>
</protein>
<feature type="transmembrane region" description="Helical" evidence="1">
    <location>
        <begin position="12"/>
        <end position="36"/>
    </location>
</feature>
<dbReference type="GeneID" id="33313752"/>
<name>A0A218NM42_9ARCH</name>
<gene>
    <name evidence="2" type="ORF">Mia14_0194</name>
</gene>
<dbReference type="RefSeq" id="WP_088819694.1">
    <property type="nucleotide sequence ID" value="NZ_CP019964.1"/>
</dbReference>
<evidence type="ECO:0000313" key="3">
    <source>
        <dbReference type="Proteomes" id="UP000197679"/>
    </source>
</evidence>
<keyword evidence="1" id="KW-1133">Transmembrane helix</keyword>
<dbReference type="AlphaFoldDB" id="A0A218NM42"/>
<reference evidence="2 3" key="1">
    <citation type="journal article" date="2017" name="Nat. Commun.">
        <title>'ARMAN' archaea depend on association with euryarchaeal host in culture and in situ.</title>
        <authorList>
            <person name="Golyshina O."/>
            <person name="Toshchakov S."/>
            <person name="Makarova K."/>
            <person name="Gavrilov S."/>
            <person name="Korzhenkov A."/>
            <person name="La Cono V."/>
            <person name="Arcadi E."/>
            <person name="Nechitaylo T."/>
            <person name="Ferrer M."/>
            <person name="Kublanov I."/>
            <person name="Wolf Y."/>
            <person name="Yakimov M."/>
            <person name="Golyshin P."/>
            <person name="Slesarev A."/>
            <person name="Kozyavkin S."/>
        </authorList>
    </citation>
    <scope>NUCLEOTIDE SEQUENCE [LARGE SCALE GENOMIC DNA]</scope>
    <source>
        <strain evidence="2 3">Mia14</strain>
    </source>
</reference>
<dbReference type="EMBL" id="CP019964">
    <property type="protein sequence ID" value="ASI13528.1"/>
    <property type="molecule type" value="Genomic_DNA"/>
</dbReference>
<evidence type="ECO:0000256" key="1">
    <source>
        <dbReference type="SAM" id="Phobius"/>
    </source>
</evidence>
<dbReference type="OrthoDB" id="101984at2157"/>
<evidence type="ECO:0000313" key="2">
    <source>
        <dbReference type="EMBL" id="ASI13528.1"/>
    </source>
</evidence>
<keyword evidence="1" id="KW-0472">Membrane</keyword>
<keyword evidence="3" id="KW-1185">Reference proteome</keyword>
<accession>A0A218NM42</accession>
<dbReference type="Proteomes" id="UP000197679">
    <property type="component" value="Chromosome"/>
</dbReference>
<dbReference type="KEGG" id="marh:Mia14_0194"/>